<evidence type="ECO:0000259" key="1">
    <source>
        <dbReference type="SMART" id="SM00860"/>
    </source>
</evidence>
<dbReference type="AlphaFoldDB" id="A0A6J6D6Y2"/>
<protein>
    <submittedName>
        <fullName evidence="2">Unannotated protein</fullName>
    </submittedName>
</protein>
<dbReference type="EMBL" id="CAEZSR010000054">
    <property type="protein sequence ID" value="CAB4559700.1"/>
    <property type="molecule type" value="Genomic_DNA"/>
</dbReference>
<gene>
    <name evidence="2" type="ORF">UFOPK1493_01688</name>
</gene>
<organism evidence="2">
    <name type="scientific">freshwater metagenome</name>
    <dbReference type="NCBI Taxonomy" id="449393"/>
    <lineage>
        <taxon>unclassified sequences</taxon>
        <taxon>metagenomes</taxon>
        <taxon>ecological metagenomes</taxon>
    </lineage>
</organism>
<sequence length="163" mass="17399">MDAEQIFDGDEYFTGPPVTPEAVIAAGRALGFRLPDAYVSLISSRNGGRLTKRCYPTPFPTSWAPDHIGVDAIVGVGGKWGIDSAGLGSRYMVAEWGYPDVGVVICAMPSGGHDAVMLDYRACGPEGEPAVVYVDEDRVPRPIAESFEAFLEGLIDCPSVDDE</sequence>
<dbReference type="Gene3D" id="3.40.1580.10">
    <property type="entry name" value="SMI1/KNR4-like"/>
    <property type="match status" value="1"/>
</dbReference>
<evidence type="ECO:0000313" key="2">
    <source>
        <dbReference type="EMBL" id="CAB4559700.1"/>
    </source>
</evidence>
<accession>A0A6J6D6Y2</accession>
<reference evidence="2" key="1">
    <citation type="submission" date="2020-05" db="EMBL/GenBank/DDBJ databases">
        <authorList>
            <person name="Chiriac C."/>
            <person name="Salcher M."/>
            <person name="Ghai R."/>
            <person name="Kavagutti S V."/>
        </authorList>
    </citation>
    <scope>NUCLEOTIDE SEQUENCE</scope>
</reference>
<dbReference type="SUPFAM" id="SSF160631">
    <property type="entry name" value="SMI1/KNR4-like"/>
    <property type="match status" value="1"/>
</dbReference>
<proteinExistence type="predicted"/>
<dbReference type="InterPro" id="IPR018958">
    <property type="entry name" value="Knr4/Smi1-like_dom"/>
</dbReference>
<dbReference type="InterPro" id="IPR037883">
    <property type="entry name" value="Knr4/Smi1-like_sf"/>
</dbReference>
<dbReference type="Pfam" id="PF09346">
    <property type="entry name" value="SMI1_KNR4"/>
    <property type="match status" value="1"/>
</dbReference>
<name>A0A6J6D6Y2_9ZZZZ</name>
<dbReference type="SMART" id="SM00860">
    <property type="entry name" value="SMI1_KNR4"/>
    <property type="match status" value="1"/>
</dbReference>
<feature type="domain" description="Knr4/Smi1-like" evidence="1">
    <location>
        <begin position="17"/>
        <end position="153"/>
    </location>
</feature>